<comment type="function">
    <text evidence="4 6">One of the primary rRNA binding proteins, it binds directly to 16S rRNA where it helps nucleate assembly of the platform of the 30S subunit by binding and bridging several RNA helices of the 16S rRNA.</text>
</comment>
<keyword evidence="4 6" id="KW-0699">rRNA-binding</keyword>
<dbReference type="InterPro" id="IPR009068">
    <property type="entry name" value="uS15_NS1_RNA-bd_sf"/>
</dbReference>
<evidence type="ECO:0000256" key="2">
    <source>
        <dbReference type="ARBA" id="ARBA00023274"/>
    </source>
</evidence>
<dbReference type="PANTHER" id="PTHR23321">
    <property type="entry name" value="RIBOSOMAL PROTEIN S15, BACTERIAL AND ORGANELLAR"/>
    <property type="match status" value="1"/>
</dbReference>
<evidence type="ECO:0000256" key="3">
    <source>
        <dbReference type="ARBA" id="ARBA00064542"/>
    </source>
</evidence>
<dbReference type="SUPFAM" id="SSF47060">
    <property type="entry name" value="S15/NS1 RNA-binding domain"/>
    <property type="match status" value="1"/>
</dbReference>
<dbReference type="InterPro" id="IPR000589">
    <property type="entry name" value="Ribosomal_uS15"/>
</dbReference>
<comment type="subunit">
    <text evidence="3 4">Part of the 30S ribosomal subunit. Forms a bridge to the 50S subunit in the 70S ribosome, contacting the 23S rRNA.</text>
</comment>
<keyword evidence="2 4" id="KW-0687">Ribonucleoprotein</keyword>
<dbReference type="CDD" id="cd00353">
    <property type="entry name" value="Ribosomal_S15p_S13e"/>
    <property type="match status" value="1"/>
</dbReference>
<dbReference type="GO" id="GO:0019843">
    <property type="term" value="F:rRNA binding"/>
    <property type="evidence" value="ECO:0007669"/>
    <property type="project" value="UniProtKB-UniRule"/>
</dbReference>
<dbReference type="EMBL" id="NMUJ01000064">
    <property type="protein sequence ID" value="OYV02657.1"/>
    <property type="molecule type" value="Genomic_DNA"/>
</dbReference>
<evidence type="ECO:0000313" key="8">
    <source>
        <dbReference type="Proteomes" id="UP000216312"/>
    </source>
</evidence>
<comment type="function">
    <text evidence="4">Forms an intersubunit bridge (bridge B4) with the 23S rRNA of the 50S subunit in the ribosome.</text>
</comment>
<dbReference type="PANTHER" id="PTHR23321:SF26">
    <property type="entry name" value="SMALL RIBOSOMAL SUBUNIT PROTEIN US15M"/>
    <property type="match status" value="1"/>
</dbReference>
<name>A0A257LSL5_UNCW3</name>
<evidence type="ECO:0000256" key="6">
    <source>
        <dbReference type="RuleBase" id="RU004524"/>
    </source>
</evidence>
<protein>
    <recommendedName>
        <fullName evidence="4">Small ribosomal subunit protein uS15</fullName>
    </recommendedName>
</protein>
<reference evidence="8" key="1">
    <citation type="submission" date="2017-07" db="EMBL/GenBank/DDBJ databases">
        <title>Novel pathways for hydrocarbon cycling and metabolic interdependencies in hydrothermal sediment communities.</title>
        <authorList>
            <person name="Dombrowski N."/>
            <person name="Seitz K."/>
            <person name="Teske A."/>
            <person name="Baker B."/>
        </authorList>
    </citation>
    <scope>NUCLEOTIDE SEQUENCE [LARGE SCALE GENOMIC DNA]</scope>
</reference>
<dbReference type="Gene3D" id="6.10.250.3130">
    <property type="match status" value="1"/>
</dbReference>
<dbReference type="PROSITE" id="PS00362">
    <property type="entry name" value="RIBOSOMAL_S15"/>
    <property type="match status" value="1"/>
</dbReference>
<dbReference type="GO" id="GO:0003735">
    <property type="term" value="F:structural constituent of ribosome"/>
    <property type="evidence" value="ECO:0007669"/>
    <property type="project" value="InterPro"/>
</dbReference>
<dbReference type="AlphaFoldDB" id="A0A257LSL5"/>
<evidence type="ECO:0000313" key="7">
    <source>
        <dbReference type="EMBL" id="OYV02657.1"/>
    </source>
</evidence>
<dbReference type="GO" id="GO:0006412">
    <property type="term" value="P:translation"/>
    <property type="evidence" value="ECO:0007669"/>
    <property type="project" value="UniProtKB-UniRule"/>
</dbReference>
<dbReference type="FunFam" id="1.10.287.10:FF:000002">
    <property type="entry name" value="30S ribosomal protein S15"/>
    <property type="match status" value="1"/>
</dbReference>
<accession>A0A257LSL5</accession>
<dbReference type="HAMAP" id="MF_01343_B">
    <property type="entry name" value="Ribosomal_uS15_B"/>
    <property type="match status" value="1"/>
</dbReference>
<keyword evidence="1 4" id="KW-0689">Ribosomal protein</keyword>
<proteinExistence type="inferred from homology"/>
<evidence type="ECO:0000256" key="4">
    <source>
        <dbReference type="HAMAP-Rule" id="MF_01343"/>
    </source>
</evidence>
<comment type="caution">
    <text evidence="7">The sequence shown here is derived from an EMBL/GenBank/DDBJ whole genome shotgun (WGS) entry which is preliminary data.</text>
</comment>
<evidence type="ECO:0000256" key="5">
    <source>
        <dbReference type="RuleBase" id="RU003919"/>
    </source>
</evidence>
<keyword evidence="4 6" id="KW-0694">RNA-binding</keyword>
<dbReference type="GO" id="GO:0022627">
    <property type="term" value="C:cytosolic small ribosomal subunit"/>
    <property type="evidence" value="ECO:0007669"/>
    <property type="project" value="TreeGrafter"/>
</dbReference>
<gene>
    <name evidence="4 7" type="primary">rpsO</name>
    <name evidence="7" type="ORF">CGW93_04390</name>
</gene>
<dbReference type="Gene3D" id="1.10.287.10">
    <property type="entry name" value="S15/NS1, RNA-binding"/>
    <property type="match status" value="1"/>
</dbReference>
<dbReference type="Proteomes" id="UP000216312">
    <property type="component" value="Unassembled WGS sequence"/>
</dbReference>
<sequence length="85" mass="10360">MRPKHEIIKELQQHPNDTGSVEVQIGILTERIRNLTEHMKRHRKDLHSRYGLIKLVSKRKRLLRYLRENDPVRYREVIQKLGLRK</sequence>
<organism evidence="7 8">
    <name type="scientific">candidate division WOR-3 bacterium 4484_18</name>
    <dbReference type="NCBI Taxonomy" id="2020626"/>
    <lineage>
        <taxon>Bacteria</taxon>
        <taxon>Bacteria division WOR-3</taxon>
    </lineage>
</organism>
<dbReference type="Pfam" id="PF00312">
    <property type="entry name" value="Ribosomal_S15"/>
    <property type="match status" value="1"/>
</dbReference>
<dbReference type="NCBIfam" id="TIGR00952">
    <property type="entry name" value="S15_bact"/>
    <property type="match status" value="1"/>
</dbReference>
<evidence type="ECO:0000256" key="1">
    <source>
        <dbReference type="ARBA" id="ARBA00022980"/>
    </source>
</evidence>
<comment type="similarity">
    <text evidence="4 5">Belongs to the universal ribosomal protein uS15 family.</text>
</comment>
<dbReference type="InterPro" id="IPR005290">
    <property type="entry name" value="Ribosomal_uS15_bac-type"/>
</dbReference>
<dbReference type="SMART" id="SM01387">
    <property type="entry name" value="Ribosomal_S15"/>
    <property type="match status" value="1"/>
</dbReference>